<gene>
    <name evidence="2" type="ORF">CHARACLAT_005116</name>
</gene>
<feature type="region of interest" description="Disordered" evidence="1">
    <location>
        <begin position="84"/>
        <end position="104"/>
    </location>
</feature>
<name>A0ABU7CPR2_9TELE</name>
<keyword evidence="3" id="KW-1185">Reference proteome</keyword>
<proteinExistence type="predicted"/>
<protein>
    <submittedName>
        <fullName evidence="2">Uncharacterized protein</fullName>
    </submittedName>
</protein>
<feature type="region of interest" description="Disordered" evidence="1">
    <location>
        <begin position="1"/>
        <end position="29"/>
    </location>
</feature>
<evidence type="ECO:0000256" key="1">
    <source>
        <dbReference type="SAM" id="MobiDB-lite"/>
    </source>
</evidence>
<dbReference type="EMBL" id="JAHUTJ010000245">
    <property type="protein sequence ID" value="MED6263484.1"/>
    <property type="molecule type" value="Genomic_DNA"/>
</dbReference>
<sequence>MRVPAKSHLPSNSASPHLDRANLDSSSIRNSSGNNSGLFYMCGRVGVQHSKTYPPVLGGRPAPPWCLNSRTFSRVFWSDRGRRWTSTPPGNIPPPPPRHAGDRVSSKREGFVLPDRLWVVWHIRDISLITGLWTTHAQHCHNE</sequence>
<evidence type="ECO:0000313" key="3">
    <source>
        <dbReference type="Proteomes" id="UP001352852"/>
    </source>
</evidence>
<reference evidence="2 3" key="1">
    <citation type="submission" date="2021-06" db="EMBL/GenBank/DDBJ databases">
        <authorList>
            <person name="Palmer J.M."/>
        </authorList>
    </citation>
    <scope>NUCLEOTIDE SEQUENCE [LARGE SCALE GENOMIC DNA]</scope>
    <source>
        <strain evidence="2 3">CL_MEX2019</strain>
        <tissue evidence="2">Muscle</tissue>
    </source>
</reference>
<organism evidence="2 3">
    <name type="scientific">Characodon lateralis</name>
    <dbReference type="NCBI Taxonomy" id="208331"/>
    <lineage>
        <taxon>Eukaryota</taxon>
        <taxon>Metazoa</taxon>
        <taxon>Chordata</taxon>
        <taxon>Craniata</taxon>
        <taxon>Vertebrata</taxon>
        <taxon>Euteleostomi</taxon>
        <taxon>Actinopterygii</taxon>
        <taxon>Neopterygii</taxon>
        <taxon>Teleostei</taxon>
        <taxon>Neoteleostei</taxon>
        <taxon>Acanthomorphata</taxon>
        <taxon>Ovalentaria</taxon>
        <taxon>Atherinomorphae</taxon>
        <taxon>Cyprinodontiformes</taxon>
        <taxon>Goodeidae</taxon>
        <taxon>Characodon</taxon>
    </lineage>
</organism>
<evidence type="ECO:0000313" key="2">
    <source>
        <dbReference type="EMBL" id="MED6263484.1"/>
    </source>
</evidence>
<comment type="caution">
    <text evidence="2">The sequence shown here is derived from an EMBL/GenBank/DDBJ whole genome shotgun (WGS) entry which is preliminary data.</text>
</comment>
<accession>A0ABU7CPR2</accession>
<dbReference type="Proteomes" id="UP001352852">
    <property type="component" value="Unassembled WGS sequence"/>
</dbReference>